<evidence type="ECO:0000313" key="2">
    <source>
        <dbReference type="EMBL" id="TCK06580.1"/>
    </source>
</evidence>
<sequence>MGKEDKPLIVTKFEKKRLLPYLIFISLAVLLFGLGMLFYRQRPEESYLEYLLTRVVAVFFFLLGIYVFIELLNTKEFRVYRDRIEKVARVFKSFPLIGNKVVYYDNVYYGHIGVGIKLCNCRFPVVSRGILFLIKLLPREDQEKVADILLEGKSFS</sequence>
<evidence type="ECO:0000313" key="3">
    <source>
        <dbReference type="Proteomes" id="UP000295777"/>
    </source>
</evidence>
<comment type="caution">
    <text evidence="2">The sequence shown here is derived from an EMBL/GenBank/DDBJ whole genome shotgun (WGS) entry which is preliminary data.</text>
</comment>
<proteinExistence type="predicted"/>
<name>A0A4R1GHS5_9BACT</name>
<organism evidence="2 3">
    <name type="scientific">Phorcysia thermohydrogeniphila</name>
    <dbReference type="NCBI Taxonomy" id="936138"/>
    <lineage>
        <taxon>Bacteria</taxon>
        <taxon>Pseudomonadati</taxon>
        <taxon>Aquificota</taxon>
        <taxon>Aquificia</taxon>
        <taxon>Desulfurobacteriales</taxon>
        <taxon>Desulfurobacteriaceae</taxon>
        <taxon>Phorcysia</taxon>
    </lineage>
</organism>
<feature type="transmembrane region" description="Helical" evidence="1">
    <location>
        <begin position="51"/>
        <end position="73"/>
    </location>
</feature>
<keyword evidence="1" id="KW-0812">Transmembrane</keyword>
<feature type="transmembrane region" description="Helical" evidence="1">
    <location>
        <begin position="21"/>
        <end position="39"/>
    </location>
</feature>
<keyword evidence="1" id="KW-0472">Membrane</keyword>
<dbReference type="EMBL" id="SMFV01000001">
    <property type="protein sequence ID" value="TCK06580.1"/>
    <property type="molecule type" value="Genomic_DNA"/>
</dbReference>
<accession>A0A4R1GHS5</accession>
<keyword evidence="3" id="KW-1185">Reference proteome</keyword>
<gene>
    <name evidence="2" type="ORF">CLV27_0382</name>
</gene>
<reference evidence="2 3" key="1">
    <citation type="submission" date="2019-03" db="EMBL/GenBank/DDBJ databases">
        <title>Genomic Encyclopedia of Archaeal and Bacterial Type Strains, Phase II (KMG-II): from individual species to whole genera.</title>
        <authorList>
            <person name="Goeker M."/>
        </authorList>
    </citation>
    <scope>NUCLEOTIDE SEQUENCE [LARGE SCALE GENOMIC DNA]</scope>
    <source>
        <strain evidence="2 3">DSM 24425</strain>
    </source>
</reference>
<evidence type="ECO:0000256" key="1">
    <source>
        <dbReference type="SAM" id="Phobius"/>
    </source>
</evidence>
<dbReference type="Proteomes" id="UP000295777">
    <property type="component" value="Unassembled WGS sequence"/>
</dbReference>
<dbReference type="AlphaFoldDB" id="A0A4R1GHS5"/>
<keyword evidence="1" id="KW-1133">Transmembrane helix</keyword>
<protein>
    <submittedName>
        <fullName evidence="2">Uncharacterized protein</fullName>
    </submittedName>
</protein>